<accession>A0A921N247</accession>
<dbReference type="EMBL" id="DYUB01000299">
    <property type="protein sequence ID" value="HJG97320.1"/>
    <property type="molecule type" value="Genomic_DNA"/>
</dbReference>
<gene>
    <name evidence="1" type="ORF">K8V90_09485</name>
</gene>
<dbReference type="AlphaFoldDB" id="A0A921N247"/>
<reference evidence="1" key="1">
    <citation type="journal article" date="2021" name="PeerJ">
        <title>Extensive microbial diversity within the chicken gut microbiome revealed by metagenomics and culture.</title>
        <authorList>
            <person name="Gilroy R."/>
            <person name="Ravi A."/>
            <person name="Getino M."/>
            <person name="Pursley I."/>
            <person name="Horton D.L."/>
            <person name="Alikhan N.F."/>
            <person name="Baker D."/>
            <person name="Gharbi K."/>
            <person name="Hall N."/>
            <person name="Watson M."/>
            <person name="Adriaenssens E.M."/>
            <person name="Foster-Nyarko E."/>
            <person name="Jarju S."/>
            <person name="Secka A."/>
            <person name="Antonio M."/>
            <person name="Oren A."/>
            <person name="Chaudhuri R.R."/>
            <person name="La Ragione R."/>
            <person name="Hildebrand F."/>
            <person name="Pallen M.J."/>
        </authorList>
    </citation>
    <scope>NUCLEOTIDE SEQUENCE</scope>
    <source>
        <strain evidence="1">1277</strain>
    </source>
</reference>
<comment type="caution">
    <text evidence="1">The sequence shown here is derived from an EMBL/GenBank/DDBJ whole genome shotgun (WGS) entry which is preliminary data.</text>
</comment>
<reference evidence="1" key="2">
    <citation type="submission" date="2021-09" db="EMBL/GenBank/DDBJ databases">
        <authorList>
            <person name="Gilroy R."/>
        </authorList>
    </citation>
    <scope>NUCLEOTIDE SEQUENCE</scope>
    <source>
        <strain evidence="1">1277</strain>
    </source>
</reference>
<name>A0A921N247_9FIRM</name>
<proteinExistence type="predicted"/>
<sequence>MYNKDVSICKRVILDMISELERKEKKAEFATESWEYMMDRLALMKVLDVIKKEKPNK</sequence>
<evidence type="ECO:0000313" key="2">
    <source>
        <dbReference type="Proteomes" id="UP000776700"/>
    </source>
</evidence>
<dbReference type="Proteomes" id="UP000776700">
    <property type="component" value="Unassembled WGS sequence"/>
</dbReference>
<protein>
    <submittedName>
        <fullName evidence="1">Uncharacterized protein</fullName>
    </submittedName>
</protein>
<organism evidence="1 2">
    <name type="scientific">Romboutsia timonensis</name>
    <dbReference type="NCBI Taxonomy" id="1776391"/>
    <lineage>
        <taxon>Bacteria</taxon>
        <taxon>Bacillati</taxon>
        <taxon>Bacillota</taxon>
        <taxon>Clostridia</taxon>
        <taxon>Peptostreptococcales</taxon>
        <taxon>Peptostreptococcaceae</taxon>
        <taxon>Romboutsia</taxon>
    </lineage>
</organism>
<evidence type="ECO:0000313" key="1">
    <source>
        <dbReference type="EMBL" id="HJG97320.1"/>
    </source>
</evidence>